<evidence type="ECO:0000313" key="3">
    <source>
        <dbReference type="Proteomes" id="UP001589788"/>
    </source>
</evidence>
<proteinExistence type="predicted"/>
<evidence type="ECO:0000313" key="2">
    <source>
        <dbReference type="EMBL" id="MFC0081512.1"/>
    </source>
</evidence>
<keyword evidence="3" id="KW-1185">Reference proteome</keyword>
<protein>
    <recommendedName>
        <fullName evidence="4">DUF1844 domain-containing protein</fullName>
    </recommendedName>
</protein>
<name>A0ABV6C3F1_9ACTN</name>
<feature type="region of interest" description="Disordered" evidence="1">
    <location>
        <begin position="69"/>
        <end position="97"/>
    </location>
</feature>
<dbReference type="RefSeq" id="WP_377788766.1">
    <property type="nucleotide sequence ID" value="NZ_JBHLYQ010000034.1"/>
</dbReference>
<accession>A0ABV6C3F1</accession>
<dbReference type="Proteomes" id="UP001589788">
    <property type="component" value="Unassembled WGS sequence"/>
</dbReference>
<dbReference type="EMBL" id="JBHLYQ010000034">
    <property type="protein sequence ID" value="MFC0081512.1"/>
    <property type="molecule type" value="Genomic_DNA"/>
</dbReference>
<comment type="caution">
    <text evidence="2">The sequence shown here is derived from an EMBL/GenBank/DDBJ whole genome shotgun (WGS) entry which is preliminary data.</text>
</comment>
<gene>
    <name evidence="2" type="ORF">ACFFRE_05040</name>
</gene>
<evidence type="ECO:0008006" key="4">
    <source>
        <dbReference type="Google" id="ProtNLM"/>
    </source>
</evidence>
<sequence>MALTPEQREQAIRLVVESGEGVHLTLPVNPDVDLSDDAARDAEADRLAGVLDEMVEKFLEHVWEIAQRKAQHADSDDVDPESVPLLFPNGFPSDDED</sequence>
<evidence type="ECO:0000256" key="1">
    <source>
        <dbReference type="SAM" id="MobiDB-lite"/>
    </source>
</evidence>
<reference evidence="2 3" key="1">
    <citation type="submission" date="2024-09" db="EMBL/GenBank/DDBJ databases">
        <authorList>
            <person name="Sun Q."/>
            <person name="Mori K."/>
        </authorList>
    </citation>
    <scope>NUCLEOTIDE SEQUENCE [LARGE SCALE GENOMIC DNA]</scope>
    <source>
        <strain evidence="2 3">JCM 15389</strain>
    </source>
</reference>
<organism evidence="2 3">
    <name type="scientific">Aciditerrimonas ferrireducens</name>
    <dbReference type="NCBI Taxonomy" id="667306"/>
    <lineage>
        <taxon>Bacteria</taxon>
        <taxon>Bacillati</taxon>
        <taxon>Actinomycetota</taxon>
        <taxon>Acidimicrobiia</taxon>
        <taxon>Acidimicrobiales</taxon>
        <taxon>Acidimicrobiaceae</taxon>
        <taxon>Aciditerrimonas</taxon>
    </lineage>
</organism>